<dbReference type="RefSeq" id="WP_231004126.1">
    <property type="nucleotide sequence ID" value="NZ_JAJNEC010000005.1"/>
</dbReference>
<proteinExistence type="predicted"/>
<organism evidence="2 3">
    <name type="scientific">Niabella pedocola</name>
    <dbReference type="NCBI Taxonomy" id="1752077"/>
    <lineage>
        <taxon>Bacteria</taxon>
        <taxon>Pseudomonadati</taxon>
        <taxon>Bacteroidota</taxon>
        <taxon>Chitinophagia</taxon>
        <taxon>Chitinophagales</taxon>
        <taxon>Chitinophagaceae</taxon>
        <taxon>Niabella</taxon>
    </lineage>
</organism>
<feature type="domain" description="RmlD-like substrate binding" evidence="1">
    <location>
        <begin position="1"/>
        <end position="294"/>
    </location>
</feature>
<evidence type="ECO:0000313" key="2">
    <source>
        <dbReference type="EMBL" id="MCD2422849.1"/>
    </source>
</evidence>
<comment type="caution">
    <text evidence="2">The sequence shown here is derived from an EMBL/GenBank/DDBJ whole genome shotgun (WGS) entry which is preliminary data.</text>
</comment>
<dbReference type="PANTHER" id="PTHR43242">
    <property type="entry name" value="NAD(P)-BINDING ROSSMANN-FOLD SUPERFAMILY PROTEIN"/>
    <property type="match status" value="1"/>
</dbReference>
<reference evidence="2 3" key="1">
    <citation type="submission" date="2021-11" db="EMBL/GenBank/DDBJ databases">
        <title>Genomic of Niabella pedocola.</title>
        <authorList>
            <person name="Wu T."/>
        </authorList>
    </citation>
    <scope>NUCLEOTIDE SEQUENCE [LARGE SCALE GENOMIC DNA]</scope>
    <source>
        <strain evidence="2 3">JCM 31011</strain>
    </source>
</reference>
<gene>
    <name evidence="2" type="ORF">LQ567_08765</name>
</gene>
<dbReference type="Gene3D" id="3.40.50.720">
    <property type="entry name" value="NAD(P)-binding Rossmann-like Domain"/>
    <property type="match status" value="1"/>
</dbReference>
<name>A0ABS8PP15_9BACT</name>
<dbReference type="SUPFAM" id="SSF51735">
    <property type="entry name" value="NAD(P)-binding Rossmann-fold domains"/>
    <property type="match status" value="1"/>
</dbReference>
<sequence length="300" mass="32926">MKILVTGSNGLVGSYVVQQLLDAGHQVFASSRTPDLSAFDGHPGYRFIQLDFTDPYMLDAVFEAVQPDVVVHSGAMSKPDDCELNQAEAYKINTAGTLQLLLNAADYKSFFIFLSTDFIFNGKTGMHREDDPADPISYYGRTKLEAEDAVKAYAYEWAIVRTVFVYGKPLYGRDCFVTMIAKKLRNNEAYSLTDDQERTPTYAPDLAKGIAAIIEKKATGVFHLCGKDVRSPYQMAMDVAAFLGIHAHQLKPVRTADLPALAQRPLKSGLDISKAQQLLNYTPLSFGKGMEQTLSGAAGA</sequence>
<dbReference type="Pfam" id="PF04321">
    <property type="entry name" value="RmlD_sub_bind"/>
    <property type="match status" value="1"/>
</dbReference>
<protein>
    <submittedName>
        <fullName evidence="2">SDR family oxidoreductase</fullName>
    </submittedName>
</protein>
<evidence type="ECO:0000313" key="3">
    <source>
        <dbReference type="Proteomes" id="UP001199816"/>
    </source>
</evidence>
<dbReference type="EMBL" id="JAJNEC010000005">
    <property type="protein sequence ID" value="MCD2422849.1"/>
    <property type="molecule type" value="Genomic_DNA"/>
</dbReference>
<dbReference type="InterPro" id="IPR036291">
    <property type="entry name" value="NAD(P)-bd_dom_sf"/>
</dbReference>
<keyword evidence="3" id="KW-1185">Reference proteome</keyword>
<dbReference type="PANTHER" id="PTHR43242:SF1">
    <property type="entry name" value="NAD(P)-BINDING ROSSMANN-FOLD SUPERFAMILY PROTEIN"/>
    <property type="match status" value="1"/>
</dbReference>
<dbReference type="InterPro" id="IPR029903">
    <property type="entry name" value="RmlD-like-bd"/>
</dbReference>
<dbReference type="CDD" id="cd05254">
    <property type="entry name" value="dTDP_HR_like_SDR_e"/>
    <property type="match status" value="1"/>
</dbReference>
<accession>A0ABS8PP15</accession>
<evidence type="ECO:0000259" key="1">
    <source>
        <dbReference type="Pfam" id="PF04321"/>
    </source>
</evidence>
<dbReference type="Proteomes" id="UP001199816">
    <property type="component" value="Unassembled WGS sequence"/>
</dbReference>